<gene>
    <name evidence="1" type="ORF">E1H14_10105</name>
</gene>
<evidence type="ECO:0000313" key="2">
    <source>
        <dbReference type="Proteomes" id="UP000325302"/>
    </source>
</evidence>
<dbReference type="Gene3D" id="1.10.10.1130">
    <property type="entry name" value="Uncharacterised protein PF10982, DUF2789"/>
    <property type="match status" value="1"/>
</dbReference>
<accession>A0A5A9W043</accession>
<dbReference type="InterPro" id="IPR021250">
    <property type="entry name" value="DUF2789"/>
</dbReference>
<reference evidence="1 2" key="1">
    <citation type="submission" date="2019-03" db="EMBL/GenBank/DDBJ databases">
        <title>Nitrincola sp. nov. isolated from an Indian soda lake.</title>
        <authorList>
            <person name="Joshi A."/>
            <person name="Thite S.V."/>
            <person name="Joseph N."/>
            <person name="Dhotre D."/>
            <person name="Moorthy M."/>
            <person name="Shouche Y.S."/>
        </authorList>
    </citation>
    <scope>NUCLEOTIDE SEQUENCE [LARGE SCALE GENOMIC DNA]</scope>
    <source>
        <strain evidence="1 2">MEB193</strain>
    </source>
</reference>
<protein>
    <submittedName>
        <fullName evidence="1">DUF2789 domain-containing protein</fullName>
    </submittedName>
</protein>
<dbReference type="AlphaFoldDB" id="A0A5A9W043"/>
<evidence type="ECO:0000313" key="1">
    <source>
        <dbReference type="EMBL" id="KAA0874120.1"/>
    </source>
</evidence>
<organism evidence="1 2">
    <name type="scientific">Nitrincola tapanii</name>
    <dbReference type="NCBI Taxonomy" id="1708751"/>
    <lineage>
        <taxon>Bacteria</taxon>
        <taxon>Pseudomonadati</taxon>
        <taxon>Pseudomonadota</taxon>
        <taxon>Gammaproteobacteria</taxon>
        <taxon>Oceanospirillales</taxon>
        <taxon>Oceanospirillaceae</taxon>
        <taxon>Nitrincola</taxon>
    </lineage>
</organism>
<dbReference type="OrthoDB" id="5828847at2"/>
<dbReference type="InterPro" id="IPR038086">
    <property type="entry name" value="DUF2789_sf"/>
</dbReference>
<dbReference type="Pfam" id="PF10982">
    <property type="entry name" value="DUF2789"/>
    <property type="match status" value="1"/>
</dbReference>
<dbReference type="RefSeq" id="WP_149391352.1">
    <property type="nucleotide sequence ID" value="NZ_SMRS01000007.1"/>
</dbReference>
<keyword evidence="2" id="KW-1185">Reference proteome</keyword>
<proteinExistence type="predicted"/>
<name>A0A5A9W043_9GAMM</name>
<dbReference type="Proteomes" id="UP000325302">
    <property type="component" value="Unassembled WGS sequence"/>
</dbReference>
<dbReference type="EMBL" id="SMRS01000007">
    <property type="protein sequence ID" value="KAA0874120.1"/>
    <property type="molecule type" value="Genomic_DNA"/>
</dbReference>
<sequence length="77" mass="8802">MDTSAHTMNLLFEQLGLPAEDEQIDLFIRNHKLFGSGIRLEDASFWTPSQSSFLQEAINCDSDWSEVVDELNTRLRA</sequence>
<comment type="caution">
    <text evidence="1">The sequence shown here is derived from an EMBL/GenBank/DDBJ whole genome shotgun (WGS) entry which is preliminary data.</text>
</comment>